<feature type="compositionally biased region" description="Acidic residues" evidence="1">
    <location>
        <begin position="191"/>
        <end position="200"/>
    </location>
</feature>
<dbReference type="AlphaFoldDB" id="E9DZL1"/>
<dbReference type="HOGENOM" id="CLU_1256290_0_0_1"/>
<evidence type="ECO:0000313" key="4">
    <source>
        <dbReference type="Proteomes" id="UP000002499"/>
    </source>
</evidence>
<dbReference type="InParanoid" id="E9DZL1"/>
<organism evidence="4">
    <name type="scientific">Metarhizium acridum (strain CQMa 102)</name>
    <dbReference type="NCBI Taxonomy" id="655827"/>
    <lineage>
        <taxon>Eukaryota</taxon>
        <taxon>Fungi</taxon>
        <taxon>Dikarya</taxon>
        <taxon>Ascomycota</taxon>
        <taxon>Pezizomycotina</taxon>
        <taxon>Sordariomycetes</taxon>
        <taxon>Hypocreomycetidae</taxon>
        <taxon>Hypocreales</taxon>
        <taxon>Clavicipitaceae</taxon>
        <taxon>Metarhizium</taxon>
    </lineage>
</organism>
<dbReference type="eggNOG" id="ENOG502T9SP">
    <property type="taxonomic scope" value="Eukaryota"/>
</dbReference>
<reference evidence="3 4" key="1">
    <citation type="journal article" date="2011" name="PLoS Genet.">
        <title>Genome sequencing and comparative transcriptomics of the model entomopathogenic fungi Metarhizium anisopliae and M. acridum.</title>
        <authorList>
            <person name="Gao Q."/>
            <person name="Jin K."/>
            <person name="Ying S.H."/>
            <person name="Zhang Y."/>
            <person name="Xiao G."/>
            <person name="Shang Y."/>
            <person name="Duan Z."/>
            <person name="Hu X."/>
            <person name="Xie X.Q."/>
            <person name="Zhou G."/>
            <person name="Peng G."/>
            <person name="Luo Z."/>
            <person name="Huang W."/>
            <person name="Wang B."/>
            <person name="Fang W."/>
            <person name="Wang S."/>
            <person name="Zhong Y."/>
            <person name="Ma L.J."/>
            <person name="St Leger R.J."/>
            <person name="Zhao G.P."/>
            <person name="Pei Y."/>
            <person name="Feng M.G."/>
            <person name="Xia Y."/>
            <person name="Wang C."/>
        </authorList>
    </citation>
    <scope>NUCLEOTIDE SEQUENCE [LARGE SCALE GENOMIC DNA]</scope>
    <source>
        <strain evidence="3 4">CQMa 102</strain>
    </source>
</reference>
<evidence type="ECO:0000256" key="1">
    <source>
        <dbReference type="SAM" id="MobiDB-lite"/>
    </source>
</evidence>
<dbReference type="EMBL" id="GL698486">
    <property type="protein sequence ID" value="EFY90943.1"/>
    <property type="molecule type" value="Genomic_DNA"/>
</dbReference>
<keyword evidence="2" id="KW-0472">Membrane</keyword>
<dbReference type="KEGG" id="maw:19247370"/>
<dbReference type="GeneID" id="19247370"/>
<gene>
    <name evidence="3" type="ORF">MAC_03059</name>
</gene>
<keyword evidence="2" id="KW-1133">Transmembrane helix</keyword>
<feature type="region of interest" description="Disordered" evidence="1">
    <location>
        <begin position="148"/>
        <end position="212"/>
    </location>
</feature>
<proteinExistence type="predicted"/>
<evidence type="ECO:0000256" key="2">
    <source>
        <dbReference type="SAM" id="Phobius"/>
    </source>
</evidence>
<sequence length="230" mass="25792">MAHLSKRVSYEDQTPEYGIWIVVTIIAAIIIISGVAAALVILVLKYKQQQSYSQVHHIDPQPSSAKLPKRAHDMSVSNVLESGDEDQRNYIIQKSLAGRGASNEPRVGPATHLYKEDRGGRNNGQRDHICQIKKTGSLLKDWKEFEAGLQRDKSRSPTRHPSVMMLRHPPSAHRASDPLIRDSRRLSSAEEVMEEEEETTDVSKGCNTGPQMQVEWGGQRQLLMTSTVMK</sequence>
<name>E9DZL1_METAQ</name>
<protein>
    <submittedName>
        <fullName evidence="3">Uncharacterized protein</fullName>
    </submittedName>
</protein>
<feature type="compositionally biased region" description="Basic and acidic residues" evidence="1">
    <location>
        <begin position="174"/>
        <end position="188"/>
    </location>
</feature>
<dbReference type="OMA" id="GHERALY"/>
<dbReference type="RefSeq" id="XP_007809399.1">
    <property type="nucleotide sequence ID" value="XM_007811208.1"/>
</dbReference>
<feature type="region of interest" description="Disordered" evidence="1">
    <location>
        <begin position="95"/>
        <end position="129"/>
    </location>
</feature>
<keyword evidence="2" id="KW-0812">Transmembrane</keyword>
<accession>E9DZL1</accession>
<dbReference type="OrthoDB" id="5222624at2759"/>
<keyword evidence="4" id="KW-1185">Reference proteome</keyword>
<dbReference type="Proteomes" id="UP000002499">
    <property type="component" value="Unassembled WGS sequence"/>
</dbReference>
<feature type="compositionally biased region" description="Basic and acidic residues" evidence="1">
    <location>
        <begin position="113"/>
        <end position="129"/>
    </location>
</feature>
<evidence type="ECO:0000313" key="3">
    <source>
        <dbReference type="EMBL" id="EFY90943.1"/>
    </source>
</evidence>
<feature type="transmembrane region" description="Helical" evidence="2">
    <location>
        <begin position="17"/>
        <end position="44"/>
    </location>
</feature>